<keyword evidence="6" id="KW-0227">DNA damage</keyword>
<dbReference type="PANTHER" id="PTHR14025:SF20">
    <property type="entry name" value="FANCONI ANEMIA GROUP M PROTEIN"/>
    <property type="match status" value="1"/>
</dbReference>
<evidence type="ECO:0000256" key="3">
    <source>
        <dbReference type="ARBA" id="ARBA00009889"/>
    </source>
</evidence>
<accession>A0ABR2J8S0</accession>
<evidence type="ECO:0000256" key="13">
    <source>
        <dbReference type="RuleBase" id="RU367027"/>
    </source>
</evidence>
<dbReference type="Gene3D" id="3.40.50.300">
    <property type="entry name" value="P-loop containing nucleotide triphosphate hydrolases"/>
    <property type="match status" value="2"/>
</dbReference>
<feature type="region of interest" description="Disordered" evidence="14">
    <location>
        <begin position="886"/>
        <end position="1165"/>
    </location>
</feature>
<keyword evidence="10" id="KW-0234">DNA repair</keyword>
<dbReference type="CDD" id="cd18033">
    <property type="entry name" value="DEXDc_FANCM"/>
    <property type="match status" value="1"/>
</dbReference>
<evidence type="ECO:0000313" key="17">
    <source>
        <dbReference type="EMBL" id="KAK8874183.1"/>
    </source>
</evidence>
<feature type="compositionally biased region" description="Basic and acidic residues" evidence="14">
    <location>
        <begin position="897"/>
        <end position="907"/>
    </location>
</feature>
<proteinExistence type="inferred from homology"/>
<keyword evidence="11" id="KW-0539">Nucleus</keyword>
<evidence type="ECO:0000256" key="8">
    <source>
        <dbReference type="ARBA" id="ARBA00022806"/>
    </source>
</evidence>
<evidence type="ECO:0000259" key="15">
    <source>
        <dbReference type="PROSITE" id="PS51192"/>
    </source>
</evidence>
<dbReference type="Gene3D" id="1.20.1320.20">
    <property type="entry name" value="hef helicase domain"/>
    <property type="match status" value="1"/>
</dbReference>
<comment type="catalytic activity">
    <reaction evidence="12 13">
        <text>ATP + H2O = ADP + phosphate + H(+)</text>
        <dbReference type="Rhea" id="RHEA:13065"/>
        <dbReference type="ChEBI" id="CHEBI:15377"/>
        <dbReference type="ChEBI" id="CHEBI:15378"/>
        <dbReference type="ChEBI" id="CHEBI:30616"/>
        <dbReference type="ChEBI" id="CHEBI:43474"/>
        <dbReference type="ChEBI" id="CHEBI:456216"/>
        <dbReference type="EC" id="3.6.4.12"/>
    </reaction>
</comment>
<dbReference type="InterPro" id="IPR039686">
    <property type="entry name" value="FANCM/Mph1-like_ID"/>
</dbReference>
<dbReference type="InterPro" id="IPR001650">
    <property type="entry name" value="Helicase_C-like"/>
</dbReference>
<protein>
    <recommendedName>
        <fullName evidence="13">ATP-dependent DNA helicase</fullName>
        <ecNumber evidence="13">3.6.4.12</ecNumber>
    </recommendedName>
</protein>
<keyword evidence="7" id="KW-0378">Hydrolase</keyword>
<feature type="domain" description="Helicase ATP-binding" evidence="15">
    <location>
        <begin position="181"/>
        <end position="349"/>
    </location>
</feature>
<feature type="compositionally biased region" description="Polar residues" evidence="14">
    <location>
        <begin position="23"/>
        <end position="37"/>
    </location>
</feature>
<evidence type="ECO:0000256" key="4">
    <source>
        <dbReference type="ARBA" id="ARBA00011390"/>
    </source>
</evidence>
<keyword evidence="8" id="KW-0347">Helicase</keyword>
<evidence type="ECO:0000313" key="18">
    <source>
        <dbReference type="Proteomes" id="UP001390339"/>
    </source>
</evidence>
<feature type="region of interest" description="Disordered" evidence="14">
    <location>
        <begin position="708"/>
        <end position="744"/>
    </location>
</feature>
<feature type="compositionally biased region" description="Acidic residues" evidence="14">
    <location>
        <begin position="1153"/>
        <end position="1165"/>
    </location>
</feature>
<evidence type="ECO:0000256" key="9">
    <source>
        <dbReference type="ARBA" id="ARBA00022840"/>
    </source>
</evidence>
<sequence length="1165" mass="128956">MDSDEFGEFDDDIADEDLIFAATQASNNIRSSNSVPNSKPHAPRPSGAQSGSSFTKRPIGAQPLPSLGKPEVIDLDELPLDGFSSSPDFDQTDLPHPSTGQRPPASGPVRAYHQTTLFGQPVQNHGSNGVAPSTQRVNSNRVFRADLPVEAPTHHETDTEAMKTWVYPTNLGPTRDYQYSIVNAGLFNNTLVALPTGLGKTFIAATIMLNFFRWTKTAKIVFVAPTKPLVSQQIDACFNIAGIPRSTTTLLTGDVSPALRAEEWATKRVFFMTPQTIQNDLSTGVADPKSIGLLVVDEAHRATGNYAYVKVIDFIRRFSKSFRVLALTATPGSTVEAIQEVIDNLGISQVEIRTEESIDIRPYVHSRIEDVVVLDPSEEMGLISELFTKTLKPVVDKLSSQNIFWGRDPMSITTFGLMKARQDWARSAGRHLNEGLRNMINAVFTLLQKLAHPIKLLNFHGIKPFYEHLVQFRNEVEGRGAKGGKTNKQITESPHFQKMMSTVGAWLKKEDFVSHPKLTHLSETVMNHFLDAGEGREGGGSSNTRIIVFSEYRDSAEEIVRVLNRQQPMIRAAVFVGQADTKQSDGMKQSEQIERIQKFKEGTFNVLVATSIGEEGLDIGQVDLIICYDASSSPIKMLQRMGRTGRKRAGKVVLLLMRGKEEDKYASAKDAYNQLQAMICDGKRFNFRHDLSTRIVPRDIKPQVDKRPVEIPLENTQNPSLPEPRRGRAAKAKKPPKKFNMPDGVETGFTSVAAMLGNKPKAVPKATAKAAPKAIPKTMTKAVATPEEDDVADIPSLGKVELNEQQRNTLRHAYQNLPFYQHKVEVVAVDVTANPITQRYLGKTSQLRHGEHTKRCVKLLKRLSKIQSTKGSDSYAFGKVDQSCYDDLPYPDDPSESELHVSREPAPKRRRVGSSPKDHDERVKPDHSHVSKSKGTVATKPPKRNQIRKPKHSPVVGEDSSRAILVDDEDEDVESEPPSMPQRRQRSTPGKSRQSTSRPGKNPRSKKGASRVYDESADEGDDCRRTSDLELTDESDDGSDLVGFVVGDDIQTSSMVPTSSMIQRSSSPTTPSTSSTLGRNPKRTRRVYEPALSATQESRESDSDTDDDLPSLKHIAATQRHAQSSAQTDTDSGDSQDEVVKKSGRGYRRTVISDEDDDDEDDDYD</sequence>
<evidence type="ECO:0000256" key="5">
    <source>
        <dbReference type="ARBA" id="ARBA00022741"/>
    </source>
</evidence>
<keyword evidence="9" id="KW-0067">ATP-binding</keyword>
<reference evidence="17 18" key="1">
    <citation type="journal article" date="2024" name="IMA Fungus">
        <title>Apiospora arundinis, a panoply of carbohydrate-active enzymes and secondary metabolites.</title>
        <authorList>
            <person name="Sorensen T."/>
            <person name="Petersen C."/>
            <person name="Muurmann A.T."/>
            <person name="Christiansen J.V."/>
            <person name="Brundto M.L."/>
            <person name="Overgaard C.K."/>
            <person name="Boysen A.T."/>
            <person name="Wollenberg R.D."/>
            <person name="Larsen T.O."/>
            <person name="Sorensen J.L."/>
            <person name="Nielsen K.L."/>
            <person name="Sondergaard T.E."/>
        </authorList>
    </citation>
    <scope>NUCLEOTIDE SEQUENCE [LARGE SCALE GENOMIC DNA]</scope>
    <source>
        <strain evidence="17 18">AAU 773</strain>
    </source>
</reference>
<evidence type="ECO:0000256" key="6">
    <source>
        <dbReference type="ARBA" id="ARBA00022763"/>
    </source>
</evidence>
<feature type="domain" description="Helicase C-terminal" evidence="16">
    <location>
        <begin position="525"/>
        <end position="701"/>
    </location>
</feature>
<dbReference type="SMART" id="SM00487">
    <property type="entry name" value="DEXDc"/>
    <property type="match status" value="1"/>
</dbReference>
<dbReference type="CDD" id="cd12091">
    <property type="entry name" value="FANCM_ID"/>
    <property type="match status" value="1"/>
</dbReference>
<dbReference type="EMBL" id="JAPCWZ010000003">
    <property type="protein sequence ID" value="KAK8874183.1"/>
    <property type="molecule type" value="Genomic_DNA"/>
</dbReference>
<feature type="compositionally biased region" description="Polar residues" evidence="14">
    <location>
        <begin position="1050"/>
        <end position="1064"/>
    </location>
</feature>
<dbReference type="InterPro" id="IPR006935">
    <property type="entry name" value="Helicase/UvrB_N"/>
</dbReference>
<keyword evidence="18" id="KW-1185">Reference proteome</keyword>
<dbReference type="PROSITE" id="PS51192">
    <property type="entry name" value="HELICASE_ATP_BIND_1"/>
    <property type="match status" value="1"/>
</dbReference>
<dbReference type="Pfam" id="PF04851">
    <property type="entry name" value="ResIII"/>
    <property type="match status" value="1"/>
</dbReference>
<feature type="compositionally biased region" description="Basic residues" evidence="14">
    <location>
        <begin position="941"/>
        <end position="952"/>
    </location>
</feature>
<evidence type="ECO:0000256" key="7">
    <source>
        <dbReference type="ARBA" id="ARBA00022801"/>
    </source>
</evidence>
<feature type="compositionally biased region" description="Polar residues" evidence="14">
    <location>
        <begin position="1120"/>
        <end position="1130"/>
    </location>
</feature>
<dbReference type="SUPFAM" id="SSF52540">
    <property type="entry name" value="P-loop containing nucleoside triphosphate hydrolases"/>
    <property type="match status" value="1"/>
</dbReference>
<feature type="region of interest" description="Disordered" evidence="14">
    <location>
        <begin position="17"/>
        <end position="109"/>
    </location>
</feature>
<gene>
    <name evidence="17" type="ORF">PGQ11_004697</name>
</gene>
<dbReference type="InterPro" id="IPR044749">
    <property type="entry name" value="FANCM_DEXDc"/>
</dbReference>
<dbReference type="InterPro" id="IPR014001">
    <property type="entry name" value="Helicase_ATP-bd"/>
</dbReference>
<keyword evidence="5" id="KW-0547">Nucleotide-binding</keyword>
<comment type="subcellular location">
    <subcellularLocation>
        <location evidence="2 13">Nucleus</location>
    </subcellularLocation>
</comment>
<dbReference type="Proteomes" id="UP001390339">
    <property type="component" value="Unassembled WGS sequence"/>
</dbReference>
<comment type="function">
    <text evidence="1 13">ATP-dependent DNA helicase involved in DNA damage repair by homologous recombination and in genome maintenance. Capable of unwinding D-loops. Plays a role in limiting crossover recombinants during mitotic DNA double-strand break (DSB) repair. Component of a FANCM-MHF complex which promotes gene conversion at blocked replication forks, probably by reversal of the stalled fork.</text>
</comment>
<feature type="compositionally biased region" description="Basic and acidic residues" evidence="14">
    <location>
        <begin position="916"/>
        <end position="929"/>
    </location>
</feature>
<name>A0ABR2J8S0_9PEZI</name>
<evidence type="ECO:0000256" key="1">
    <source>
        <dbReference type="ARBA" id="ARBA00003813"/>
    </source>
</evidence>
<evidence type="ECO:0000256" key="10">
    <source>
        <dbReference type="ARBA" id="ARBA00023204"/>
    </source>
</evidence>
<dbReference type="Pfam" id="PF00271">
    <property type="entry name" value="Helicase_C"/>
    <property type="match status" value="1"/>
</dbReference>
<dbReference type="PANTHER" id="PTHR14025">
    <property type="entry name" value="FANCONI ANEMIA GROUP M FANCM FAMILY MEMBER"/>
    <property type="match status" value="1"/>
</dbReference>
<comment type="similarity">
    <text evidence="3 13">Belongs to the DEAD box helicase family. DEAH subfamily. FANCM sub-subfamily.</text>
</comment>
<comment type="caution">
    <text evidence="17">The sequence shown here is derived from an EMBL/GenBank/DDBJ whole genome shotgun (WGS) entry which is preliminary data.</text>
</comment>
<dbReference type="InterPro" id="IPR027417">
    <property type="entry name" value="P-loop_NTPase"/>
</dbReference>
<evidence type="ECO:0000256" key="12">
    <source>
        <dbReference type="ARBA" id="ARBA00047995"/>
    </source>
</evidence>
<dbReference type="SMART" id="SM00490">
    <property type="entry name" value="HELICc"/>
    <property type="match status" value="1"/>
</dbReference>
<dbReference type="CDD" id="cd18801">
    <property type="entry name" value="SF2_C_FANCM_Hef"/>
    <property type="match status" value="1"/>
</dbReference>
<comment type="subunit">
    <text evidence="4 13">Interacts with the MHF histone-fold complex to form the FANCM-MHF complex.</text>
</comment>
<dbReference type="EC" id="3.6.4.12" evidence="13"/>
<feature type="compositionally biased region" description="Low complexity" evidence="14">
    <location>
        <begin position="1065"/>
        <end position="1076"/>
    </location>
</feature>
<evidence type="ECO:0000256" key="2">
    <source>
        <dbReference type="ARBA" id="ARBA00004123"/>
    </source>
</evidence>
<feature type="compositionally biased region" description="Basic residues" evidence="14">
    <location>
        <begin position="727"/>
        <end position="737"/>
    </location>
</feature>
<evidence type="ECO:0000256" key="14">
    <source>
        <dbReference type="SAM" id="MobiDB-lite"/>
    </source>
</evidence>
<evidence type="ECO:0000259" key="16">
    <source>
        <dbReference type="PROSITE" id="PS51194"/>
    </source>
</evidence>
<evidence type="ECO:0000256" key="11">
    <source>
        <dbReference type="ARBA" id="ARBA00023242"/>
    </source>
</evidence>
<organism evidence="17 18">
    <name type="scientific">Apiospora arundinis</name>
    <dbReference type="NCBI Taxonomy" id="335852"/>
    <lineage>
        <taxon>Eukaryota</taxon>
        <taxon>Fungi</taxon>
        <taxon>Dikarya</taxon>
        <taxon>Ascomycota</taxon>
        <taxon>Pezizomycotina</taxon>
        <taxon>Sordariomycetes</taxon>
        <taxon>Xylariomycetidae</taxon>
        <taxon>Amphisphaeriales</taxon>
        <taxon>Apiosporaceae</taxon>
        <taxon>Apiospora</taxon>
    </lineage>
</organism>
<feature type="compositionally biased region" description="Polar residues" evidence="14">
    <location>
        <begin position="987"/>
        <end position="999"/>
    </location>
</feature>
<dbReference type="PROSITE" id="PS51194">
    <property type="entry name" value="HELICASE_CTER"/>
    <property type="match status" value="1"/>
</dbReference>
<feature type="compositionally biased region" description="Acidic residues" evidence="14">
    <location>
        <begin position="1030"/>
        <end position="1039"/>
    </location>
</feature>
<feature type="compositionally biased region" description="Acidic residues" evidence="14">
    <location>
        <begin position="966"/>
        <end position="975"/>
    </location>
</feature>